<accession>A0A2N7C5A6</accession>
<protein>
    <recommendedName>
        <fullName evidence="3">DUF2787 domain-containing protein</fullName>
    </recommendedName>
</protein>
<dbReference type="EMBL" id="MCSI01000058">
    <property type="protein sequence ID" value="PME70043.1"/>
    <property type="molecule type" value="Genomic_DNA"/>
</dbReference>
<comment type="caution">
    <text evidence="1">The sequence shown here is derived from an EMBL/GenBank/DDBJ whole genome shotgun (WGS) entry which is preliminary data.</text>
</comment>
<dbReference type="Gene3D" id="3.10.450.430">
    <property type="entry name" value="Protein of unknown function DUF2787"/>
    <property type="match status" value="1"/>
</dbReference>
<dbReference type="PANTHER" id="PTHR38978:SF2">
    <property type="entry name" value="DUF2787 DOMAIN-CONTAINING PROTEIN"/>
    <property type="match status" value="1"/>
</dbReference>
<evidence type="ECO:0000313" key="2">
    <source>
        <dbReference type="Proteomes" id="UP000235778"/>
    </source>
</evidence>
<evidence type="ECO:0000313" key="1">
    <source>
        <dbReference type="EMBL" id="PME70043.1"/>
    </source>
</evidence>
<dbReference type="AlphaFoldDB" id="A0A2N7C5A6"/>
<reference evidence="2" key="1">
    <citation type="submission" date="2016-07" db="EMBL/GenBank/DDBJ databases">
        <title>Nontailed viruses are major unrecognized killers of bacteria in the ocean.</title>
        <authorList>
            <person name="Kauffman K."/>
            <person name="Hussain F."/>
            <person name="Yang J."/>
            <person name="Arevalo P."/>
            <person name="Brown J."/>
            <person name="Cutler M."/>
            <person name="Kelly L."/>
            <person name="Polz M.F."/>
        </authorList>
    </citation>
    <scope>NUCLEOTIDE SEQUENCE [LARGE SCALE GENOMIC DNA]</scope>
    <source>
        <strain evidence="2">10N.286.55.C1</strain>
    </source>
</reference>
<gene>
    <name evidence="1" type="ORF">BCV30_04950</name>
</gene>
<dbReference type="RefSeq" id="WP_102267407.1">
    <property type="nucleotide sequence ID" value="NZ_MCSH01000122.1"/>
</dbReference>
<evidence type="ECO:0008006" key="3">
    <source>
        <dbReference type="Google" id="ProtNLM"/>
    </source>
</evidence>
<dbReference type="Pfam" id="PF10980">
    <property type="entry name" value="DUF2787"/>
    <property type="match status" value="1"/>
</dbReference>
<sequence>MPVKTLTSINVTPTCLPLSTAFHRSLSQVLDQHRDKQGNHITINFRDKSYNAENGGFHPVEIALNKTDENHFSILYITDFSYCGGPYPELERDLDFDIGNGMAFSRYGGWQNIRQSSVKELYKLWQSNFVAYVNMDAYDEIEVSND</sequence>
<dbReference type="PANTHER" id="PTHR38978">
    <property type="entry name" value="DUF2787 DOMAIN-CONTAINING PROTEIN"/>
    <property type="match status" value="1"/>
</dbReference>
<organism evidence="1 2">
    <name type="scientific">Vibrio lentus</name>
    <dbReference type="NCBI Taxonomy" id="136468"/>
    <lineage>
        <taxon>Bacteria</taxon>
        <taxon>Pseudomonadati</taxon>
        <taxon>Pseudomonadota</taxon>
        <taxon>Gammaproteobacteria</taxon>
        <taxon>Vibrionales</taxon>
        <taxon>Vibrionaceae</taxon>
        <taxon>Vibrio</taxon>
    </lineage>
</organism>
<proteinExistence type="predicted"/>
<name>A0A2N7C5A6_9VIBR</name>
<dbReference type="InterPro" id="IPR021248">
    <property type="entry name" value="DUF2787"/>
</dbReference>
<dbReference type="Proteomes" id="UP000235778">
    <property type="component" value="Unassembled WGS sequence"/>
</dbReference>